<dbReference type="Proteomes" id="UP001179181">
    <property type="component" value="Unassembled WGS sequence"/>
</dbReference>
<dbReference type="RefSeq" id="WP_229211868.1">
    <property type="nucleotide sequence ID" value="NZ_JAASQJ010000002.1"/>
</dbReference>
<evidence type="ECO:0000313" key="3">
    <source>
        <dbReference type="EMBL" id="NIJ53393.1"/>
    </source>
</evidence>
<comment type="caution">
    <text evidence="3">The sequence shown here is derived from an EMBL/GenBank/DDBJ whole genome shotgun (WGS) entry which is preliminary data.</text>
</comment>
<feature type="domain" description="Glucosamine/galactosamine-6-phosphate isomerase" evidence="2">
    <location>
        <begin position="21"/>
        <end position="231"/>
    </location>
</feature>
<dbReference type="InterPro" id="IPR018321">
    <property type="entry name" value="Glucosamine6P_isomerase_CS"/>
</dbReference>
<evidence type="ECO:0000259" key="2">
    <source>
        <dbReference type="Pfam" id="PF01182"/>
    </source>
</evidence>
<reference evidence="3 4" key="1">
    <citation type="submission" date="2020-03" db="EMBL/GenBank/DDBJ databases">
        <title>Genomic Encyclopedia of Type Strains, Phase IV (KMG-IV): sequencing the most valuable type-strain genomes for metagenomic binning, comparative biology and taxonomic classification.</title>
        <authorList>
            <person name="Goeker M."/>
        </authorList>
    </citation>
    <scope>NUCLEOTIDE SEQUENCE [LARGE SCALE GENOMIC DNA]</scope>
    <source>
        <strain evidence="3 4">DSM 102865</strain>
    </source>
</reference>
<dbReference type="PROSITE" id="PS01161">
    <property type="entry name" value="GLC_GALNAC_ISOMERASE"/>
    <property type="match status" value="1"/>
</dbReference>
<protein>
    <submittedName>
        <fullName evidence="3">Galactosamine-6-phosphate isomerase</fullName>
        <ecNumber evidence="3">5.3.1.-</ecNumber>
    </submittedName>
</protein>
<keyword evidence="3" id="KW-0413">Isomerase</keyword>
<dbReference type="PANTHER" id="PTHR11280">
    <property type="entry name" value="GLUCOSAMINE-6-PHOSPHATE ISOMERASE"/>
    <property type="match status" value="1"/>
</dbReference>
<dbReference type="SUPFAM" id="SSF100950">
    <property type="entry name" value="NagB/RpiA/CoA transferase-like"/>
    <property type="match status" value="1"/>
</dbReference>
<dbReference type="Gene3D" id="3.40.50.1360">
    <property type="match status" value="1"/>
</dbReference>
<evidence type="ECO:0000256" key="1">
    <source>
        <dbReference type="ARBA" id="ARBA00022801"/>
    </source>
</evidence>
<dbReference type="InterPro" id="IPR006148">
    <property type="entry name" value="Glc/Gal-6P_isomerase"/>
</dbReference>
<keyword evidence="4" id="KW-1185">Reference proteome</keyword>
<proteinExistence type="predicted"/>
<sequence>MIISIMTPKLSIYPDYQTMSMAAAERVMTLLSKKPDAVICLPSGSTPLGMFQALVAKSQKGDTDFSKCVFIGLDEWIGLGADDDGSCRDLLDRDFLKPIGLRENQIVYFDGKALNPESECERVNKVVESLGGLDLIVLGVGMNGHLALNEPGTPWDTYAHISDLAPITIEVGQKYFKKPTILTKGITVGIRHMLEAKTAILLASGTSKAAVISRALAFPVTTDFPATALQNHLNAEFILDEEAGQEIALNK</sequence>
<dbReference type="PANTHER" id="PTHR11280:SF5">
    <property type="entry name" value="GLUCOSAMINE-6-PHOSPHATE ISOMERASE"/>
    <property type="match status" value="1"/>
</dbReference>
<evidence type="ECO:0000313" key="4">
    <source>
        <dbReference type="Proteomes" id="UP001179181"/>
    </source>
</evidence>
<name>A0ABX0UK66_9BACT</name>
<dbReference type="CDD" id="cd01399">
    <property type="entry name" value="GlcN6P_deaminase"/>
    <property type="match status" value="1"/>
</dbReference>
<dbReference type="EMBL" id="JAASQJ010000002">
    <property type="protein sequence ID" value="NIJ53393.1"/>
    <property type="molecule type" value="Genomic_DNA"/>
</dbReference>
<dbReference type="Pfam" id="PF01182">
    <property type="entry name" value="Glucosamine_iso"/>
    <property type="match status" value="1"/>
</dbReference>
<gene>
    <name evidence="3" type="ORF">FHS68_002563</name>
</gene>
<dbReference type="InterPro" id="IPR037171">
    <property type="entry name" value="NagB/RpiA_transferase-like"/>
</dbReference>
<dbReference type="EC" id="5.3.1.-" evidence="3"/>
<dbReference type="InterPro" id="IPR004547">
    <property type="entry name" value="Glucosamine6P_isomerase"/>
</dbReference>
<accession>A0ABX0UK66</accession>
<organism evidence="3 4">
    <name type="scientific">Dyadobacter arcticus</name>
    <dbReference type="NCBI Taxonomy" id="1078754"/>
    <lineage>
        <taxon>Bacteria</taxon>
        <taxon>Pseudomonadati</taxon>
        <taxon>Bacteroidota</taxon>
        <taxon>Cytophagia</taxon>
        <taxon>Cytophagales</taxon>
        <taxon>Spirosomataceae</taxon>
        <taxon>Dyadobacter</taxon>
    </lineage>
</organism>
<keyword evidence="1" id="KW-0378">Hydrolase</keyword>
<dbReference type="GO" id="GO:0016853">
    <property type="term" value="F:isomerase activity"/>
    <property type="evidence" value="ECO:0007669"/>
    <property type="project" value="UniProtKB-KW"/>
</dbReference>